<feature type="transmembrane region" description="Helical" evidence="1">
    <location>
        <begin position="117"/>
        <end position="138"/>
    </location>
</feature>
<feature type="transmembrane region" description="Helical" evidence="1">
    <location>
        <begin position="92"/>
        <end position="111"/>
    </location>
</feature>
<gene>
    <name evidence="2" type="ORF">GCM10020369_10230</name>
</gene>
<comment type="caution">
    <text evidence="2">The sequence shown here is derived from an EMBL/GenBank/DDBJ whole genome shotgun (WGS) entry which is preliminary data.</text>
</comment>
<dbReference type="RefSeq" id="WP_345726786.1">
    <property type="nucleotide sequence ID" value="NZ_BAAAYN010000006.1"/>
</dbReference>
<accession>A0ABP6SS72</accession>
<evidence type="ECO:0000313" key="2">
    <source>
        <dbReference type="EMBL" id="GAA3383628.1"/>
    </source>
</evidence>
<feature type="transmembrane region" description="Helical" evidence="1">
    <location>
        <begin position="21"/>
        <end position="40"/>
    </location>
</feature>
<protein>
    <recommendedName>
        <fullName evidence="4">VIT family protein</fullName>
    </recommendedName>
</protein>
<dbReference type="EMBL" id="BAAAYN010000006">
    <property type="protein sequence ID" value="GAA3383628.1"/>
    <property type="molecule type" value="Genomic_DNA"/>
</dbReference>
<dbReference type="Proteomes" id="UP001501676">
    <property type="component" value="Unassembled WGS sequence"/>
</dbReference>
<keyword evidence="1" id="KW-0472">Membrane</keyword>
<organism evidence="2 3">
    <name type="scientific">Cryptosporangium minutisporangium</name>
    <dbReference type="NCBI Taxonomy" id="113569"/>
    <lineage>
        <taxon>Bacteria</taxon>
        <taxon>Bacillati</taxon>
        <taxon>Actinomycetota</taxon>
        <taxon>Actinomycetes</taxon>
        <taxon>Cryptosporangiales</taxon>
        <taxon>Cryptosporangiaceae</taxon>
        <taxon>Cryptosporangium</taxon>
    </lineage>
</organism>
<keyword evidence="1" id="KW-1133">Transmembrane helix</keyword>
<sequence>MTDADSRPRRSLWVRLTHESEEATAAGIYGLIVGAAVLVASHAARAAAVALAVLGTLVIYWAAERYARIVAERIHAGHRPAWRTVRRQLTSGWELVTASGLPLLVLLVARLAGARLIVAEIASLTCTTVLLCFAGWRIGVNGRLSPMERLASAVTAGLFGAAFIALKTLLH</sequence>
<evidence type="ECO:0000313" key="3">
    <source>
        <dbReference type="Proteomes" id="UP001501676"/>
    </source>
</evidence>
<keyword evidence="1" id="KW-0812">Transmembrane</keyword>
<keyword evidence="3" id="KW-1185">Reference proteome</keyword>
<evidence type="ECO:0000256" key="1">
    <source>
        <dbReference type="SAM" id="Phobius"/>
    </source>
</evidence>
<feature type="transmembrane region" description="Helical" evidence="1">
    <location>
        <begin position="46"/>
        <end position="63"/>
    </location>
</feature>
<proteinExistence type="predicted"/>
<feature type="transmembrane region" description="Helical" evidence="1">
    <location>
        <begin position="150"/>
        <end position="170"/>
    </location>
</feature>
<name>A0ABP6SS72_9ACTN</name>
<evidence type="ECO:0008006" key="4">
    <source>
        <dbReference type="Google" id="ProtNLM"/>
    </source>
</evidence>
<reference evidence="3" key="1">
    <citation type="journal article" date="2019" name="Int. J. Syst. Evol. Microbiol.">
        <title>The Global Catalogue of Microorganisms (GCM) 10K type strain sequencing project: providing services to taxonomists for standard genome sequencing and annotation.</title>
        <authorList>
            <consortium name="The Broad Institute Genomics Platform"/>
            <consortium name="The Broad Institute Genome Sequencing Center for Infectious Disease"/>
            <person name="Wu L."/>
            <person name="Ma J."/>
        </authorList>
    </citation>
    <scope>NUCLEOTIDE SEQUENCE [LARGE SCALE GENOMIC DNA]</scope>
    <source>
        <strain evidence="3">JCM 9458</strain>
    </source>
</reference>